<name>A0ABQ5WZ03_9PROT</name>
<dbReference type="RefSeq" id="WP_231865322.1">
    <property type="nucleotide sequence ID" value="NZ_BEWL01000003.1"/>
</dbReference>
<dbReference type="Gene3D" id="3.40.630.30">
    <property type="match status" value="1"/>
</dbReference>
<accession>A0ABQ5WZ03</accession>
<dbReference type="CDD" id="cd04301">
    <property type="entry name" value="NAT_SF"/>
    <property type="match status" value="1"/>
</dbReference>
<organism evidence="2 3">
    <name type="scientific">Gluconobacter albidus</name>
    <dbReference type="NCBI Taxonomy" id="318683"/>
    <lineage>
        <taxon>Bacteria</taxon>
        <taxon>Pseudomonadati</taxon>
        <taxon>Pseudomonadota</taxon>
        <taxon>Alphaproteobacteria</taxon>
        <taxon>Acetobacterales</taxon>
        <taxon>Acetobacteraceae</taxon>
        <taxon>Gluconobacter</taxon>
    </lineage>
</organism>
<dbReference type="PROSITE" id="PS51186">
    <property type="entry name" value="GNAT"/>
    <property type="match status" value="1"/>
</dbReference>
<dbReference type="EMBL" id="BSNW01000009">
    <property type="protein sequence ID" value="GLQ68751.1"/>
    <property type="molecule type" value="Genomic_DNA"/>
</dbReference>
<evidence type="ECO:0000313" key="2">
    <source>
        <dbReference type="EMBL" id="GLQ68751.1"/>
    </source>
</evidence>
<comment type="caution">
    <text evidence="2">The sequence shown here is derived from an EMBL/GenBank/DDBJ whole genome shotgun (WGS) entry which is preliminary data.</text>
</comment>
<reference evidence="3" key="1">
    <citation type="journal article" date="2019" name="Int. J. Syst. Evol. Microbiol.">
        <title>The Global Catalogue of Microorganisms (GCM) 10K type strain sequencing project: providing services to taxonomists for standard genome sequencing and annotation.</title>
        <authorList>
            <consortium name="The Broad Institute Genomics Platform"/>
            <consortium name="The Broad Institute Genome Sequencing Center for Infectious Disease"/>
            <person name="Wu L."/>
            <person name="Ma J."/>
        </authorList>
    </citation>
    <scope>NUCLEOTIDE SEQUENCE [LARGE SCALE GENOMIC DNA]</scope>
    <source>
        <strain evidence="3">NBRC 3250</strain>
    </source>
</reference>
<evidence type="ECO:0000259" key="1">
    <source>
        <dbReference type="PROSITE" id="PS51186"/>
    </source>
</evidence>
<proteinExistence type="predicted"/>
<dbReference type="SUPFAM" id="SSF55729">
    <property type="entry name" value="Acyl-CoA N-acyltransferases (Nat)"/>
    <property type="match status" value="1"/>
</dbReference>
<dbReference type="InterPro" id="IPR000182">
    <property type="entry name" value="GNAT_dom"/>
</dbReference>
<dbReference type="Proteomes" id="UP001156672">
    <property type="component" value="Unassembled WGS sequence"/>
</dbReference>
<dbReference type="Pfam" id="PF00583">
    <property type="entry name" value="Acetyltransf_1"/>
    <property type="match status" value="1"/>
</dbReference>
<feature type="domain" description="N-acetyltransferase" evidence="1">
    <location>
        <begin position="8"/>
        <end position="147"/>
    </location>
</feature>
<gene>
    <name evidence="2" type="ORF">GCM10007866_12020</name>
</gene>
<keyword evidence="3" id="KW-1185">Reference proteome</keyword>
<evidence type="ECO:0000313" key="3">
    <source>
        <dbReference type="Proteomes" id="UP001156672"/>
    </source>
</evidence>
<protein>
    <submittedName>
        <fullName evidence="2">Alanine acetyltransferase</fullName>
    </submittedName>
</protein>
<dbReference type="InterPro" id="IPR016181">
    <property type="entry name" value="Acyl_CoA_acyltransferase"/>
</dbReference>
<sequence length="147" mass="16053">MSSPGQAFELRTMGIECAPLLAELHEAAFHGGEVWSAASFIDLLSMQRTEVVIALIDNIPAGFILSRTVLDETEILTLAVHPYFRRRCVGRSLVQAILPKGQVFLEVAVCNNPAIALYEACGFVKAGLRRGYYRDGSDAHVLVSNAF</sequence>